<comment type="caution">
    <text evidence="2">The sequence shown here is derived from an EMBL/GenBank/DDBJ whole genome shotgun (WGS) entry which is preliminary data.</text>
</comment>
<proteinExistence type="predicted"/>
<evidence type="ECO:0000313" key="2">
    <source>
        <dbReference type="EMBL" id="SGZ02008.1"/>
    </source>
</evidence>
<feature type="compositionally biased region" description="Basic residues" evidence="1">
    <location>
        <begin position="33"/>
        <end position="44"/>
    </location>
</feature>
<dbReference type="Proteomes" id="UP000182660">
    <property type="component" value="Unassembled WGS sequence"/>
</dbReference>
<sequence length="144" mass="16522">MSDSQNKTASLTNKSSSTQGLEKAQKNPISSKTKVKKSKSKTKKTVVDIYQMVTDKIIDVDAETDVSMSEDMYDYLNEELPEKEDFKVWFFKEFKNIGTEYPALASTNFVDYLKGVYDDERDELVAHHKAIFDDLIESMDIYCS</sequence>
<gene>
    <name evidence="2" type="ORF">MT2528_4327</name>
</gene>
<feature type="region of interest" description="Disordered" evidence="1">
    <location>
        <begin position="1"/>
        <end position="44"/>
    </location>
</feature>
<feature type="compositionally biased region" description="Polar residues" evidence="1">
    <location>
        <begin position="1"/>
        <end position="20"/>
    </location>
</feature>
<reference evidence="2 3" key="1">
    <citation type="submission" date="2016-11" db="EMBL/GenBank/DDBJ databases">
        <authorList>
            <person name="Klemetsen T."/>
        </authorList>
    </citation>
    <scope>NUCLEOTIDE SEQUENCE [LARGE SCALE GENOMIC DNA]</scope>
    <source>
        <strain evidence="2">MT 2528</strain>
    </source>
</reference>
<organism evidence="2 3">
    <name type="scientific">Moritella viscosa</name>
    <dbReference type="NCBI Taxonomy" id="80854"/>
    <lineage>
        <taxon>Bacteria</taxon>
        <taxon>Pseudomonadati</taxon>
        <taxon>Pseudomonadota</taxon>
        <taxon>Gammaproteobacteria</taxon>
        <taxon>Alteromonadales</taxon>
        <taxon>Moritellaceae</taxon>
        <taxon>Moritella</taxon>
    </lineage>
</organism>
<dbReference type="RefSeq" id="WP_075498018.1">
    <property type="nucleotide sequence ID" value="NZ_CAWRBC010000095.1"/>
</dbReference>
<evidence type="ECO:0000313" key="3">
    <source>
        <dbReference type="Proteomes" id="UP000182660"/>
    </source>
</evidence>
<dbReference type="EMBL" id="FPLJ01000119">
    <property type="protein sequence ID" value="SGZ02008.1"/>
    <property type="molecule type" value="Genomic_DNA"/>
</dbReference>
<accession>A0ABY1HJD7</accession>
<protein>
    <submittedName>
        <fullName evidence="2">Uncharacterized protein</fullName>
    </submittedName>
</protein>
<evidence type="ECO:0000256" key="1">
    <source>
        <dbReference type="SAM" id="MobiDB-lite"/>
    </source>
</evidence>
<name>A0ABY1HJD7_9GAMM</name>
<keyword evidence="3" id="KW-1185">Reference proteome</keyword>